<keyword evidence="2" id="KW-0812">Transmembrane</keyword>
<dbReference type="GO" id="GO:0016829">
    <property type="term" value="F:lyase activity"/>
    <property type="evidence" value="ECO:0007669"/>
    <property type="project" value="UniProtKB-KW"/>
</dbReference>
<dbReference type="AlphaFoldDB" id="A0A1W1VM23"/>
<sequence length="170" mass="18295">MAFKRLKGIPGPWALLGLGIGLGWFLVGLFLTLVPSEPSKEEIISRARGYGMVFREEVVPFDFKSSTSSSKDAPDNPGQLRNPSNSSQPLLEKQVTSYGVSSKEHEEVLVTIPPGATLEDIAALLEKQGVVSRALLEAEARKAGVTGKLKAGSYYLPRGDVAGILKRLTE</sequence>
<keyword evidence="2" id="KW-0472">Membrane</keyword>
<protein>
    <submittedName>
        <fullName evidence="3">Aminodeoxychorismate lyase</fullName>
    </submittedName>
</protein>
<feature type="region of interest" description="Disordered" evidence="1">
    <location>
        <begin position="64"/>
        <end position="104"/>
    </location>
</feature>
<feature type="compositionally biased region" description="Polar residues" evidence="1">
    <location>
        <begin position="79"/>
        <end position="100"/>
    </location>
</feature>
<dbReference type="Proteomes" id="UP000192569">
    <property type="component" value="Chromosome I"/>
</dbReference>
<feature type="transmembrane region" description="Helical" evidence="2">
    <location>
        <begin position="12"/>
        <end position="34"/>
    </location>
</feature>
<name>A0A1W1VM23_9FIRM</name>
<dbReference type="STRING" id="698762.SAMN00808754_0969"/>
<proteinExistence type="predicted"/>
<dbReference type="EMBL" id="LT838272">
    <property type="protein sequence ID" value="SMB94101.1"/>
    <property type="molecule type" value="Genomic_DNA"/>
</dbReference>
<evidence type="ECO:0000256" key="1">
    <source>
        <dbReference type="SAM" id="MobiDB-lite"/>
    </source>
</evidence>
<evidence type="ECO:0000313" key="3">
    <source>
        <dbReference type="EMBL" id="SMB94101.1"/>
    </source>
</evidence>
<dbReference type="OrthoDB" id="1725371at2"/>
<dbReference type="Gene3D" id="3.30.1490.480">
    <property type="entry name" value="Endolytic murein transglycosylase"/>
    <property type="match status" value="1"/>
</dbReference>
<gene>
    <name evidence="3" type="ORF">SAMN00808754_0969</name>
</gene>
<keyword evidence="2" id="KW-1133">Transmembrane helix</keyword>
<keyword evidence="3" id="KW-0456">Lyase</keyword>
<keyword evidence="4" id="KW-1185">Reference proteome</keyword>
<organism evidence="3 4">
    <name type="scientific">Thermanaeromonas toyohensis ToBE</name>
    <dbReference type="NCBI Taxonomy" id="698762"/>
    <lineage>
        <taxon>Bacteria</taxon>
        <taxon>Bacillati</taxon>
        <taxon>Bacillota</taxon>
        <taxon>Clostridia</taxon>
        <taxon>Neomoorellales</taxon>
        <taxon>Neomoorellaceae</taxon>
        <taxon>Thermanaeromonas</taxon>
    </lineage>
</organism>
<dbReference type="RefSeq" id="WP_084664472.1">
    <property type="nucleotide sequence ID" value="NZ_LT838272.1"/>
</dbReference>
<evidence type="ECO:0000313" key="4">
    <source>
        <dbReference type="Proteomes" id="UP000192569"/>
    </source>
</evidence>
<accession>A0A1W1VM23</accession>
<reference evidence="3 4" key="1">
    <citation type="submission" date="2017-04" db="EMBL/GenBank/DDBJ databases">
        <authorList>
            <person name="Afonso C.L."/>
            <person name="Miller P.J."/>
            <person name="Scott M.A."/>
            <person name="Spackman E."/>
            <person name="Goraichik I."/>
            <person name="Dimitrov K.M."/>
            <person name="Suarez D.L."/>
            <person name="Swayne D.E."/>
        </authorList>
    </citation>
    <scope>NUCLEOTIDE SEQUENCE [LARGE SCALE GENOMIC DNA]</scope>
    <source>
        <strain evidence="3 4">ToBE</strain>
    </source>
</reference>
<evidence type="ECO:0000256" key="2">
    <source>
        <dbReference type="SAM" id="Phobius"/>
    </source>
</evidence>